<feature type="compositionally biased region" description="Basic and acidic residues" evidence="1">
    <location>
        <begin position="7"/>
        <end position="25"/>
    </location>
</feature>
<proteinExistence type="predicted"/>
<dbReference type="AlphaFoldDB" id="A0A556AYK9"/>
<dbReference type="Proteomes" id="UP000318405">
    <property type="component" value="Unassembled WGS sequence"/>
</dbReference>
<comment type="caution">
    <text evidence="2">The sequence shown here is derived from an EMBL/GenBank/DDBJ whole genome shotgun (WGS) entry which is preliminary data.</text>
</comment>
<dbReference type="OrthoDB" id="8722685at2"/>
<protein>
    <submittedName>
        <fullName evidence="2">Uncharacterized protein</fullName>
    </submittedName>
</protein>
<sequence>MTQPPKKTAENKTDKREAELDRAIDDTFPASDPVSPDAGKSVPREKGREDAGERELDEALDETFPASDPLPVNDPDHANDRGAKR</sequence>
<evidence type="ECO:0000256" key="1">
    <source>
        <dbReference type="SAM" id="MobiDB-lite"/>
    </source>
</evidence>
<name>A0A556AYK9_9BURK</name>
<keyword evidence="3" id="KW-1185">Reference proteome</keyword>
<gene>
    <name evidence="2" type="ORF">FOZ76_04385</name>
</gene>
<reference evidence="2 3" key="1">
    <citation type="submission" date="2019-07" db="EMBL/GenBank/DDBJ databases">
        <title>Qingshengfaniella alkalisoli gen. nov., sp. nov., isolated from saline soil.</title>
        <authorList>
            <person name="Xu L."/>
            <person name="Huang X.-X."/>
            <person name="Sun J.-Q."/>
        </authorList>
    </citation>
    <scope>NUCLEOTIDE SEQUENCE [LARGE SCALE GENOMIC DNA]</scope>
    <source>
        <strain evidence="2 3">DSM 27279</strain>
    </source>
</reference>
<feature type="compositionally biased region" description="Basic and acidic residues" evidence="1">
    <location>
        <begin position="42"/>
        <end position="54"/>
    </location>
</feature>
<evidence type="ECO:0000313" key="2">
    <source>
        <dbReference type="EMBL" id="TSH98030.1"/>
    </source>
</evidence>
<evidence type="ECO:0000313" key="3">
    <source>
        <dbReference type="Proteomes" id="UP000318405"/>
    </source>
</evidence>
<dbReference type="EMBL" id="VLTJ01000007">
    <property type="protein sequence ID" value="TSH98030.1"/>
    <property type="molecule type" value="Genomic_DNA"/>
</dbReference>
<accession>A0A556AYK9</accession>
<dbReference type="RefSeq" id="WP_143946912.1">
    <property type="nucleotide sequence ID" value="NZ_BAABMB010000004.1"/>
</dbReference>
<feature type="region of interest" description="Disordered" evidence="1">
    <location>
        <begin position="1"/>
        <end position="85"/>
    </location>
</feature>
<feature type="compositionally biased region" description="Basic and acidic residues" evidence="1">
    <location>
        <begin position="74"/>
        <end position="85"/>
    </location>
</feature>
<organism evidence="2 3">
    <name type="scientific">Verticiella sediminum</name>
    <dbReference type="NCBI Taxonomy" id="1247510"/>
    <lineage>
        <taxon>Bacteria</taxon>
        <taxon>Pseudomonadati</taxon>
        <taxon>Pseudomonadota</taxon>
        <taxon>Betaproteobacteria</taxon>
        <taxon>Burkholderiales</taxon>
        <taxon>Alcaligenaceae</taxon>
        <taxon>Verticiella</taxon>
    </lineage>
</organism>